<dbReference type="GO" id="GO:0016780">
    <property type="term" value="F:phosphotransferase activity, for other substituted phosphate groups"/>
    <property type="evidence" value="ECO:0007669"/>
    <property type="project" value="InterPro"/>
</dbReference>
<dbReference type="GO" id="GO:0008654">
    <property type="term" value="P:phospholipid biosynthetic process"/>
    <property type="evidence" value="ECO:0007669"/>
    <property type="project" value="InterPro"/>
</dbReference>
<dbReference type="GO" id="GO:0016020">
    <property type="term" value="C:membrane"/>
    <property type="evidence" value="ECO:0007669"/>
    <property type="project" value="InterPro"/>
</dbReference>
<dbReference type="EMBL" id="MFQB01000029">
    <property type="protein sequence ID" value="OGH67532.1"/>
    <property type="molecule type" value="Genomic_DNA"/>
</dbReference>
<dbReference type="InterPro" id="IPR000462">
    <property type="entry name" value="CDP-OH_P_trans"/>
</dbReference>
<evidence type="ECO:0000313" key="2">
    <source>
        <dbReference type="EMBL" id="OGH67532.1"/>
    </source>
</evidence>
<evidence type="ECO:0008006" key="4">
    <source>
        <dbReference type="Google" id="ProtNLM"/>
    </source>
</evidence>
<dbReference type="AlphaFoldDB" id="A0A1F6M7A7"/>
<feature type="transmembrane region" description="Helical" evidence="1">
    <location>
        <begin position="48"/>
        <end position="74"/>
    </location>
</feature>
<dbReference type="STRING" id="1798680.A3J66_02975"/>
<feature type="transmembrane region" description="Helical" evidence="1">
    <location>
        <begin position="189"/>
        <end position="207"/>
    </location>
</feature>
<feature type="transmembrane region" description="Helical" evidence="1">
    <location>
        <begin position="122"/>
        <end position="144"/>
    </location>
</feature>
<organism evidence="2 3">
    <name type="scientific">Candidatus Magasanikbacteria bacterium RIFCSPHIGHO2_02_FULL_47_14</name>
    <dbReference type="NCBI Taxonomy" id="1798680"/>
    <lineage>
        <taxon>Bacteria</taxon>
        <taxon>Candidatus Magasanikiibacteriota</taxon>
    </lineage>
</organism>
<keyword evidence="1" id="KW-0472">Membrane</keyword>
<gene>
    <name evidence="2" type="ORF">A3J66_02975</name>
</gene>
<feature type="transmembrane region" description="Helical" evidence="1">
    <location>
        <begin position="95"/>
        <end position="116"/>
    </location>
</feature>
<protein>
    <recommendedName>
        <fullName evidence="4">CDP-alcohol phosphatidyltransferase</fullName>
    </recommendedName>
</protein>
<reference evidence="2 3" key="1">
    <citation type="journal article" date="2016" name="Nat. Commun.">
        <title>Thousands of microbial genomes shed light on interconnected biogeochemical processes in an aquifer system.</title>
        <authorList>
            <person name="Anantharaman K."/>
            <person name="Brown C.T."/>
            <person name="Hug L.A."/>
            <person name="Sharon I."/>
            <person name="Castelle C.J."/>
            <person name="Probst A.J."/>
            <person name="Thomas B.C."/>
            <person name="Singh A."/>
            <person name="Wilkins M.J."/>
            <person name="Karaoz U."/>
            <person name="Brodie E.L."/>
            <person name="Williams K.H."/>
            <person name="Hubbard S.S."/>
            <person name="Banfield J.F."/>
        </authorList>
    </citation>
    <scope>NUCLEOTIDE SEQUENCE [LARGE SCALE GENOMIC DNA]</scope>
</reference>
<sequence>MDAGSAFNTTFDNGYRGLQRLIGPLADWLAPRVHANWISGVRPPLAALIIWLLYSGYYWTAFVIYTPTSLLDALDGPVARRRKSLDFNDDEKFGAFFDAASDKFFLLPFLFLLPHWNRWNSGTLVVVNVAAVMTIGIELALLTIRTVDYLRDSNGHPAGRWGKIKLWVESLGAGGFVLSYPAYESWTAIAGSVLLLISVPMAFRSLWDKFHNRRS</sequence>
<evidence type="ECO:0000313" key="3">
    <source>
        <dbReference type="Proteomes" id="UP000176282"/>
    </source>
</evidence>
<name>A0A1F6M7A7_9BACT</name>
<dbReference type="InterPro" id="IPR043130">
    <property type="entry name" value="CDP-OH_PTrfase_TM_dom"/>
</dbReference>
<proteinExistence type="predicted"/>
<comment type="caution">
    <text evidence="2">The sequence shown here is derived from an EMBL/GenBank/DDBJ whole genome shotgun (WGS) entry which is preliminary data.</text>
</comment>
<dbReference type="Pfam" id="PF01066">
    <property type="entry name" value="CDP-OH_P_transf"/>
    <property type="match status" value="1"/>
</dbReference>
<dbReference type="Gene3D" id="1.20.120.1760">
    <property type="match status" value="1"/>
</dbReference>
<keyword evidence="1" id="KW-1133">Transmembrane helix</keyword>
<dbReference type="Proteomes" id="UP000176282">
    <property type="component" value="Unassembled WGS sequence"/>
</dbReference>
<accession>A0A1F6M7A7</accession>
<evidence type="ECO:0000256" key="1">
    <source>
        <dbReference type="SAM" id="Phobius"/>
    </source>
</evidence>
<keyword evidence="1" id="KW-0812">Transmembrane</keyword>